<feature type="transmembrane region" description="Helical" evidence="2">
    <location>
        <begin position="161"/>
        <end position="185"/>
    </location>
</feature>
<feature type="transmembrane region" description="Helical" evidence="2">
    <location>
        <begin position="217"/>
        <end position="240"/>
    </location>
</feature>
<feature type="transmembrane region" description="Helical" evidence="2">
    <location>
        <begin position="192"/>
        <end position="211"/>
    </location>
</feature>
<feature type="region of interest" description="Disordered" evidence="1">
    <location>
        <begin position="373"/>
        <end position="437"/>
    </location>
</feature>
<feature type="compositionally biased region" description="Basic and acidic residues" evidence="1">
    <location>
        <begin position="265"/>
        <end position="287"/>
    </location>
</feature>
<keyword evidence="4" id="KW-1185">Reference proteome</keyword>
<evidence type="ECO:0000313" key="3">
    <source>
        <dbReference type="EMBL" id="BBC30024.1"/>
    </source>
</evidence>
<dbReference type="Proteomes" id="UP001321542">
    <property type="component" value="Chromosome"/>
</dbReference>
<evidence type="ECO:0000256" key="1">
    <source>
        <dbReference type="SAM" id="MobiDB-lite"/>
    </source>
</evidence>
<name>A0ABM8HKK7_9ACTN</name>
<feature type="compositionally biased region" description="Basic and acidic residues" evidence="1">
    <location>
        <begin position="388"/>
        <end position="399"/>
    </location>
</feature>
<dbReference type="PANTHER" id="PTHR15272">
    <property type="entry name" value="CHROMATIN ASSEMBLY FACTOR 1 SUBUNIT A CAF-1 SUBUNIT A"/>
    <property type="match status" value="1"/>
</dbReference>
<protein>
    <submittedName>
        <fullName evidence="3">Uncharacterized protein</fullName>
    </submittedName>
</protein>
<dbReference type="RefSeq" id="WP_286248327.1">
    <property type="nucleotide sequence ID" value="NZ_AP018448.1"/>
</dbReference>
<gene>
    <name evidence="3" type="ORF">SGFS_013180</name>
</gene>
<feature type="transmembrane region" description="Helical" evidence="2">
    <location>
        <begin position="137"/>
        <end position="155"/>
    </location>
</feature>
<keyword evidence="2" id="KW-0812">Transmembrane</keyword>
<feature type="region of interest" description="Disordered" evidence="1">
    <location>
        <begin position="265"/>
        <end position="312"/>
    </location>
</feature>
<keyword evidence="2" id="KW-1133">Transmembrane helix</keyword>
<accession>A0ABM8HKK7</accession>
<evidence type="ECO:0000256" key="2">
    <source>
        <dbReference type="SAM" id="Phobius"/>
    </source>
</evidence>
<sequence>MTATSVEKVNGRAVASPEPRFEYDPVAHAEAEAIRTEAAAKAEALRIQAEGDAKATQILAREQAEKDRIANERAAMRLEKDKVDHQAYVAKKAAETAKSKAEEKKAADAEKEAAEREAQQAAEQERAERWWKWGARGIYAVGLIIAAPVQFMHFWDPQRPFLVAAPGLLEGLALVLAFGATWAVAHRRDVMPYRIGIMIGAAIAAAVNLYGGLTDAAIGFNAGLIGALASVGGPVVLMAYEHGIAQRADGIPSLRDRRAASRAKAEADAARKKAADEKKAADARAAAEKVAAQKRAEEEQARRDADRKASHDDVWHVADALRAARGSQYVTEQIWGEAWFLVTGCKTVGIRAEIEAQSRAAQAHMRTVTDAPVLGSMSLVNSQRPAKPKRDPNAPDGRRNNGGTPPRRTPGDSQPNHPIARSQARAERTPTPAENAS</sequence>
<organism evidence="3 4">
    <name type="scientific">Streptomyces graminofaciens</name>
    <dbReference type="NCBI Taxonomy" id="68212"/>
    <lineage>
        <taxon>Bacteria</taxon>
        <taxon>Bacillati</taxon>
        <taxon>Actinomycetota</taxon>
        <taxon>Actinomycetes</taxon>
        <taxon>Kitasatosporales</taxon>
        <taxon>Streptomycetaceae</taxon>
        <taxon>Streptomyces</taxon>
    </lineage>
</organism>
<reference evidence="3 4" key="1">
    <citation type="journal article" date="2010" name="ChemBioChem">
        <title>Cloning and characterization of the biosynthetic gene cluster of 16-membered macrolide antibiotic FD-891: involvement of a dual functional cytochrome P450 monooxygenase catalyzing epoxidation and hydroxylation.</title>
        <authorList>
            <person name="Kudo F."/>
            <person name="Motegi A."/>
            <person name="Mizoue K."/>
            <person name="Eguchi T."/>
        </authorList>
    </citation>
    <scope>NUCLEOTIDE SEQUENCE [LARGE SCALE GENOMIC DNA]</scope>
    <source>
        <strain evidence="3 4">A-8890</strain>
    </source>
</reference>
<feature type="region of interest" description="Disordered" evidence="1">
    <location>
        <begin position="99"/>
        <end position="121"/>
    </location>
</feature>
<dbReference type="PANTHER" id="PTHR15272:SF0">
    <property type="entry name" value="CHROMATIN ASSEMBLY FACTOR 1 SUBUNIT A"/>
    <property type="match status" value="1"/>
</dbReference>
<dbReference type="EMBL" id="AP018448">
    <property type="protein sequence ID" value="BBC30024.1"/>
    <property type="molecule type" value="Genomic_DNA"/>
</dbReference>
<proteinExistence type="predicted"/>
<evidence type="ECO:0000313" key="4">
    <source>
        <dbReference type="Proteomes" id="UP001321542"/>
    </source>
</evidence>
<keyword evidence="2" id="KW-0472">Membrane</keyword>
<reference evidence="3 4" key="2">
    <citation type="journal article" date="2023" name="ChemBioChem">
        <title>Acyltransferase Domain Exchange between Two Independent Type I Polyketide Synthases in the Same Producer Strain of Macrolide Antibiotics.</title>
        <authorList>
            <person name="Kudo F."/>
            <person name="Kishikawa K."/>
            <person name="Tsuboi K."/>
            <person name="Kido T."/>
            <person name="Usui T."/>
            <person name="Hashimoto J."/>
            <person name="Shin-Ya K."/>
            <person name="Miyanaga A."/>
            <person name="Eguchi T."/>
        </authorList>
    </citation>
    <scope>NUCLEOTIDE SEQUENCE [LARGE SCALE GENOMIC DNA]</scope>
    <source>
        <strain evidence="3 4">A-8890</strain>
    </source>
</reference>
<feature type="compositionally biased region" description="Basic and acidic residues" evidence="1">
    <location>
        <begin position="294"/>
        <end position="312"/>
    </location>
</feature>